<evidence type="ECO:0000256" key="2">
    <source>
        <dbReference type="ARBA" id="ARBA00022723"/>
    </source>
</evidence>
<feature type="compositionally biased region" description="Low complexity" evidence="7">
    <location>
        <begin position="287"/>
        <end position="302"/>
    </location>
</feature>
<dbReference type="InterPro" id="IPR019786">
    <property type="entry name" value="Zinc_finger_PHD-type_CS"/>
</dbReference>
<comment type="subcellular location">
    <subcellularLocation>
        <location evidence="1">Nucleus</location>
    </subcellularLocation>
</comment>
<dbReference type="PROSITE" id="PS01359">
    <property type="entry name" value="ZF_PHD_1"/>
    <property type="match status" value="1"/>
</dbReference>
<name>A0A9W9IB02_9EURO</name>
<keyword evidence="4" id="KW-0862">Zinc</keyword>
<dbReference type="InterPro" id="IPR013083">
    <property type="entry name" value="Znf_RING/FYVE/PHD"/>
</dbReference>
<dbReference type="PANTHER" id="PTHR12628">
    <property type="entry name" value="POLYCOMB-LIKE TRANSCRIPTION FACTOR"/>
    <property type="match status" value="1"/>
</dbReference>
<reference evidence="9" key="1">
    <citation type="submission" date="2022-11" db="EMBL/GenBank/DDBJ databases">
        <authorList>
            <person name="Petersen C."/>
        </authorList>
    </citation>
    <scope>NUCLEOTIDE SEQUENCE</scope>
    <source>
        <strain evidence="9">IBT 21917</strain>
    </source>
</reference>
<dbReference type="GO" id="GO:0045814">
    <property type="term" value="P:negative regulation of gene expression, epigenetic"/>
    <property type="evidence" value="ECO:0007669"/>
    <property type="project" value="TreeGrafter"/>
</dbReference>
<feature type="region of interest" description="Disordered" evidence="7">
    <location>
        <begin position="231"/>
        <end position="352"/>
    </location>
</feature>
<evidence type="ECO:0000313" key="10">
    <source>
        <dbReference type="Proteomes" id="UP001146351"/>
    </source>
</evidence>
<feature type="compositionally biased region" description="Polar residues" evidence="7">
    <location>
        <begin position="307"/>
        <end position="316"/>
    </location>
</feature>
<gene>
    <name evidence="9" type="ORF">N7492_004779</name>
</gene>
<evidence type="ECO:0000256" key="3">
    <source>
        <dbReference type="ARBA" id="ARBA00022771"/>
    </source>
</evidence>
<dbReference type="InterPro" id="IPR001965">
    <property type="entry name" value="Znf_PHD"/>
</dbReference>
<dbReference type="InterPro" id="IPR011011">
    <property type="entry name" value="Znf_FYVE_PHD"/>
</dbReference>
<dbReference type="CDD" id="cd15502">
    <property type="entry name" value="PHD_Phf1p_Phf2p_like"/>
    <property type="match status" value="1"/>
</dbReference>
<keyword evidence="5" id="KW-0539">Nucleus</keyword>
<dbReference type="SUPFAM" id="SSF57903">
    <property type="entry name" value="FYVE/PHD zinc finger"/>
    <property type="match status" value="1"/>
</dbReference>
<dbReference type="GO" id="GO:0008270">
    <property type="term" value="F:zinc ion binding"/>
    <property type="evidence" value="ECO:0007669"/>
    <property type="project" value="UniProtKB-KW"/>
</dbReference>
<proteinExistence type="predicted"/>
<dbReference type="OrthoDB" id="5863171at2759"/>
<evidence type="ECO:0000256" key="5">
    <source>
        <dbReference type="ARBA" id="ARBA00023242"/>
    </source>
</evidence>
<dbReference type="GO" id="GO:0003677">
    <property type="term" value="F:DNA binding"/>
    <property type="evidence" value="ECO:0007669"/>
    <property type="project" value="TreeGrafter"/>
</dbReference>
<reference evidence="9" key="2">
    <citation type="journal article" date="2023" name="IMA Fungus">
        <title>Comparative genomic study of the Penicillium genus elucidates a diverse pangenome and 15 lateral gene transfer events.</title>
        <authorList>
            <person name="Petersen C."/>
            <person name="Sorensen T."/>
            <person name="Nielsen M.R."/>
            <person name="Sondergaard T.E."/>
            <person name="Sorensen J.L."/>
            <person name="Fitzpatrick D.A."/>
            <person name="Frisvad J.C."/>
            <person name="Nielsen K.L."/>
        </authorList>
    </citation>
    <scope>NUCLEOTIDE SEQUENCE</scope>
    <source>
        <strain evidence="9">IBT 21917</strain>
    </source>
</reference>
<dbReference type="Gene3D" id="3.30.40.10">
    <property type="entry name" value="Zinc/RING finger domain, C3HC4 (zinc finger)"/>
    <property type="match status" value="1"/>
</dbReference>
<dbReference type="AlphaFoldDB" id="A0A9W9IB02"/>
<feature type="domain" description="PHD-type" evidence="8">
    <location>
        <begin position="98"/>
        <end position="154"/>
    </location>
</feature>
<accession>A0A9W9IB02</accession>
<feature type="compositionally biased region" description="Acidic residues" evidence="7">
    <location>
        <begin position="339"/>
        <end position="350"/>
    </location>
</feature>
<dbReference type="PANTHER" id="PTHR12628:SF10">
    <property type="entry name" value="HOMEOBOX DOMAIN-CONTAINING PROTEIN"/>
    <property type="match status" value="1"/>
</dbReference>
<evidence type="ECO:0000256" key="1">
    <source>
        <dbReference type="ARBA" id="ARBA00004123"/>
    </source>
</evidence>
<dbReference type="PROSITE" id="PS50016">
    <property type="entry name" value="ZF_PHD_2"/>
    <property type="match status" value="1"/>
</dbReference>
<dbReference type="Proteomes" id="UP001146351">
    <property type="component" value="Unassembled WGS sequence"/>
</dbReference>
<dbReference type="Pfam" id="PF00628">
    <property type="entry name" value="PHD"/>
    <property type="match status" value="1"/>
</dbReference>
<dbReference type="SMART" id="SM00249">
    <property type="entry name" value="PHD"/>
    <property type="match status" value="1"/>
</dbReference>
<evidence type="ECO:0000256" key="4">
    <source>
        <dbReference type="ARBA" id="ARBA00022833"/>
    </source>
</evidence>
<evidence type="ECO:0000256" key="6">
    <source>
        <dbReference type="PROSITE-ProRule" id="PRU00146"/>
    </source>
</evidence>
<dbReference type="GO" id="GO:0003682">
    <property type="term" value="F:chromatin binding"/>
    <property type="evidence" value="ECO:0007669"/>
    <property type="project" value="TreeGrafter"/>
</dbReference>
<organism evidence="9 10">
    <name type="scientific">Penicillium capsulatum</name>
    <dbReference type="NCBI Taxonomy" id="69766"/>
    <lineage>
        <taxon>Eukaryota</taxon>
        <taxon>Fungi</taxon>
        <taxon>Dikarya</taxon>
        <taxon>Ascomycota</taxon>
        <taxon>Pezizomycotina</taxon>
        <taxon>Eurotiomycetes</taxon>
        <taxon>Eurotiomycetidae</taxon>
        <taxon>Eurotiales</taxon>
        <taxon>Aspergillaceae</taxon>
        <taxon>Penicillium</taxon>
    </lineage>
</organism>
<sequence>MKVVSTVIDMSLPSMAPSDTNGDEVPQHQTLAQASDELKAHPKSGLKLVFGRSQSTQEVPLTESSARQTTRMVKQPATIPTTKVPKQQMRGTRKKETTVVCTKCNRGHSPATNMIVFCDGCDGTWHQRCHDPPIDNEVVRVEEAEWFCNKCKPEPTPAAPMSPSPVVSKPIRIIHPRLQQAPRLDVGANQFSPDETRAYLSSLSHAALVELVVNVSAKNPKVAMFPANLRDLPASAFPGPSARPEATMKSKKRTRSVSAVLEKPEESGPARKLSRKTSTATKPPVAPAQSKSRKASASSCSAHPSDPTFTAQSKPTRATKPRQSHRDIRDTSTPISEPQTDETSDDEMSEVDDHRAYPEAGKGFFPSSMDPAILDLLQEGPNCPSISHALHGLAKLDHALQKTRTWGPKKSN</sequence>
<feature type="compositionally biased region" description="Polar residues" evidence="7">
    <location>
        <begin position="52"/>
        <end position="74"/>
    </location>
</feature>
<keyword evidence="10" id="KW-1185">Reference proteome</keyword>
<dbReference type="InterPro" id="IPR019787">
    <property type="entry name" value="Znf_PHD-finger"/>
</dbReference>
<feature type="region of interest" description="Disordered" evidence="7">
    <location>
        <begin position="49"/>
        <end position="74"/>
    </location>
</feature>
<dbReference type="EMBL" id="JAPQKO010000003">
    <property type="protein sequence ID" value="KAJ5172186.1"/>
    <property type="molecule type" value="Genomic_DNA"/>
</dbReference>
<evidence type="ECO:0000259" key="8">
    <source>
        <dbReference type="PROSITE" id="PS50016"/>
    </source>
</evidence>
<keyword evidence="2" id="KW-0479">Metal-binding</keyword>
<keyword evidence="3 6" id="KW-0863">Zinc-finger</keyword>
<dbReference type="GO" id="GO:0005634">
    <property type="term" value="C:nucleus"/>
    <property type="evidence" value="ECO:0007669"/>
    <property type="project" value="UniProtKB-SubCell"/>
</dbReference>
<evidence type="ECO:0000313" key="9">
    <source>
        <dbReference type="EMBL" id="KAJ5172186.1"/>
    </source>
</evidence>
<evidence type="ECO:0000256" key="7">
    <source>
        <dbReference type="SAM" id="MobiDB-lite"/>
    </source>
</evidence>
<protein>
    <recommendedName>
        <fullName evidence="8">PHD-type domain-containing protein</fullName>
    </recommendedName>
</protein>
<feature type="region of interest" description="Disordered" evidence="7">
    <location>
        <begin position="1"/>
        <end position="26"/>
    </location>
</feature>
<comment type="caution">
    <text evidence="9">The sequence shown here is derived from an EMBL/GenBank/DDBJ whole genome shotgun (WGS) entry which is preliminary data.</text>
</comment>